<dbReference type="GO" id="GO:0004806">
    <property type="term" value="F:triacylglycerol lipase activity"/>
    <property type="evidence" value="ECO:0007669"/>
    <property type="project" value="InterPro"/>
</dbReference>
<name>A0A6J6S1H3_9ZZZZ</name>
<dbReference type="PIRSF" id="PIRSF029171">
    <property type="entry name" value="Esterase_LipA"/>
    <property type="match status" value="1"/>
</dbReference>
<dbReference type="InterPro" id="IPR029058">
    <property type="entry name" value="AB_hydrolase_fold"/>
</dbReference>
<sequence length="412" mass="43553">MRAVKWILLIVALSVVTVAAVAFGLIEHRKSTTTAQQDALAAFYQPPSPIPRELGTVVRMEPLGVTVPGGTGFRMLYVSQRPDGEPAVSGGMLFIPSTPAPPEGRPVVAWAHGTLGMGDACTPSRSTNPLQDTDNWLGEMMDLGWVVVSTDYVGMGTPGPNLYLVAQAEARDVVNSVRAARNVPEAHAGKRFIAWGHSQGGHSSLWTGHLARTLAPELELLAVAAAAPAAELNRIIGAQWKTPVGWVIGPEVEQSWPVVYPQLPLEGVITARGLANSERLANECIVVAGIEGLARTDLGQDYFVADPVTNAAWAAAGREQTPQPLPADMPVFIAQSTADAVVLAWPNGVLQDTWCAAGSTLSMLWLGKVNHQDTAMVAGPQVVSWIADRFAGRPAGRTCDVPPPVRAPTTSG</sequence>
<gene>
    <name evidence="1" type="ORF">UFOPK2786_00046</name>
</gene>
<reference evidence="1" key="1">
    <citation type="submission" date="2020-05" db="EMBL/GenBank/DDBJ databases">
        <authorList>
            <person name="Chiriac C."/>
            <person name="Salcher M."/>
            <person name="Ghai R."/>
            <person name="Kavagutti S V."/>
        </authorList>
    </citation>
    <scope>NUCLEOTIDE SEQUENCE</scope>
</reference>
<proteinExistence type="predicted"/>
<evidence type="ECO:0000313" key="1">
    <source>
        <dbReference type="EMBL" id="CAB4728810.1"/>
    </source>
</evidence>
<dbReference type="EMBL" id="CAEZYW010000004">
    <property type="protein sequence ID" value="CAB4728810.1"/>
    <property type="molecule type" value="Genomic_DNA"/>
</dbReference>
<dbReference type="Gene3D" id="3.40.50.1820">
    <property type="entry name" value="alpha/beta hydrolase"/>
    <property type="match status" value="2"/>
</dbReference>
<dbReference type="Pfam" id="PF03583">
    <property type="entry name" value="LIP"/>
    <property type="match status" value="1"/>
</dbReference>
<dbReference type="GO" id="GO:0016042">
    <property type="term" value="P:lipid catabolic process"/>
    <property type="evidence" value="ECO:0007669"/>
    <property type="project" value="InterPro"/>
</dbReference>
<dbReference type="PANTHER" id="PTHR34853:SF1">
    <property type="entry name" value="LIPASE 5"/>
    <property type="match status" value="1"/>
</dbReference>
<dbReference type="InterPro" id="IPR005152">
    <property type="entry name" value="Lipase_secreted"/>
</dbReference>
<protein>
    <submittedName>
        <fullName evidence="1">Unannotated protein</fullName>
    </submittedName>
</protein>
<accession>A0A6J6S1H3</accession>
<organism evidence="1">
    <name type="scientific">freshwater metagenome</name>
    <dbReference type="NCBI Taxonomy" id="449393"/>
    <lineage>
        <taxon>unclassified sequences</taxon>
        <taxon>metagenomes</taxon>
        <taxon>ecological metagenomes</taxon>
    </lineage>
</organism>
<dbReference type="SUPFAM" id="SSF53474">
    <property type="entry name" value="alpha/beta-Hydrolases"/>
    <property type="match status" value="1"/>
</dbReference>
<dbReference type="PANTHER" id="PTHR34853">
    <property type="match status" value="1"/>
</dbReference>
<dbReference type="AlphaFoldDB" id="A0A6J6S1H3"/>